<gene>
    <name evidence="1" type="ORF">DHETER_LOCUS9900</name>
</gene>
<name>A0ACA9NSA4_9GLOM</name>
<dbReference type="EMBL" id="CAJVPU010018187">
    <property type="protein sequence ID" value="CAG8664392.1"/>
    <property type="molecule type" value="Genomic_DNA"/>
</dbReference>
<keyword evidence="2" id="KW-1185">Reference proteome</keyword>
<sequence>SNNNIISNNLAISQTSLQNTNTTNRKRKSELVQSEIHIKKKPYRTINDSEKSILDSLAIKFLNFTPTNIAINKTLTSIK</sequence>
<protein>
    <submittedName>
        <fullName evidence="1">12043_t:CDS:1</fullName>
    </submittedName>
</protein>
<dbReference type="Proteomes" id="UP000789702">
    <property type="component" value="Unassembled WGS sequence"/>
</dbReference>
<evidence type="ECO:0000313" key="1">
    <source>
        <dbReference type="EMBL" id="CAG8664392.1"/>
    </source>
</evidence>
<feature type="non-terminal residue" evidence="1">
    <location>
        <position position="1"/>
    </location>
</feature>
<accession>A0ACA9NSA4</accession>
<organism evidence="1 2">
    <name type="scientific">Dentiscutata heterogama</name>
    <dbReference type="NCBI Taxonomy" id="1316150"/>
    <lineage>
        <taxon>Eukaryota</taxon>
        <taxon>Fungi</taxon>
        <taxon>Fungi incertae sedis</taxon>
        <taxon>Mucoromycota</taxon>
        <taxon>Glomeromycotina</taxon>
        <taxon>Glomeromycetes</taxon>
        <taxon>Diversisporales</taxon>
        <taxon>Gigasporaceae</taxon>
        <taxon>Dentiscutata</taxon>
    </lineage>
</organism>
<evidence type="ECO:0000313" key="2">
    <source>
        <dbReference type="Proteomes" id="UP000789702"/>
    </source>
</evidence>
<comment type="caution">
    <text evidence="1">The sequence shown here is derived from an EMBL/GenBank/DDBJ whole genome shotgun (WGS) entry which is preliminary data.</text>
</comment>
<proteinExistence type="predicted"/>
<reference evidence="1" key="1">
    <citation type="submission" date="2021-06" db="EMBL/GenBank/DDBJ databases">
        <authorList>
            <person name="Kallberg Y."/>
            <person name="Tangrot J."/>
            <person name="Rosling A."/>
        </authorList>
    </citation>
    <scope>NUCLEOTIDE SEQUENCE</scope>
    <source>
        <strain evidence="1">IL203A</strain>
    </source>
</reference>